<evidence type="ECO:0000256" key="1">
    <source>
        <dbReference type="ARBA" id="ARBA00006116"/>
    </source>
</evidence>
<feature type="domain" description="AAA+ ATPase" evidence="4">
    <location>
        <begin position="265"/>
        <end position="416"/>
    </location>
</feature>
<dbReference type="InterPro" id="IPR027417">
    <property type="entry name" value="P-loop_NTPase"/>
</dbReference>
<organism evidence="5 6">
    <name type="scientific">Anaeramoeba flamelloides</name>
    <dbReference type="NCBI Taxonomy" id="1746091"/>
    <lineage>
        <taxon>Eukaryota</taxon>
        <taxon>Metamonada</taxon>
        <taxon>Anaeramoebidae</taxon>
        <taxon>Anaeramoeba</taxon>
    </lineage>
</organism>
<feature type="compositionally biased region" description="Low complexity" evidence="3">
    <location>
        <begin position="335"/>
        <end position="345"/>
    </location>
</feature>
<proteinExistence type="inferred from homology"/>
<feature type="compositionally biased region" description="Basic and acidic residues" evidence="3">
    <location>
        <begin position="53"/>
        <end position="65"/>
    </location>
</feature>
<dbReference type="Gene3D" id="3.40.50.300">
    <property type="entry name" value="P-loop containing nucleotide triphosphate hydrolases"/>
    <property type="match status" value="1"/>
</dbReference>
<evidence type="ECO:0000313" key="5">
    <source>
        <dbReference type="EMBL" id="KAJ6243226.1"/>
    </source>
</evidence>
<feature type="compositionally biased region" description="Basic residues" evidence="3">
    <location>
        <begin position="66"/>
        <end position="162"/>
    </location>
</feature>
<dbReference type="InterPro" id="IPR003959">
    <property type="entry name" value="ATPase_AAA_core"/>
</dbReference>
<dbReference type="SMART" id="SM00382">
    <property type="entry name" value="AAA"/>
    <property type="match status" value="1"/>
</dbReference>
<dbReference type="Pfam" id="PF08519">
    <property type="entry name" value="RFC1"/>
    <property type="match status" value="1"/>
</dbReference>
<keyword evidence="2" id="KW-0235">DNA replication</keyword>
<dbReference type="SUPFAM" id="SSF48019">
    <property type="entry name" value="post-AAA+ oligomerization domain-like"/>
    <property type="match status" value="1"/>
</dbReference>
<gene>
    <name evidence="5" type="ORF">M0813_22367</name>
</gene>
<dbReference type="Gene3D" id="1.10.8.60">
    <property type="match status" value="1"/>
</dbReference>
<keyword evidence="6" id="KW-1185">Reference proteome</keyword>
<dbReference type="InterPro" id="IPR003593">
    <property type="entry name" value="AAA+_ATPase"/>
</dbReference>
<protein>
    <submittedName>
        <fullName evidence="5">Replication factor c subunit 1</fullName>
    </submittedName>
</protein>
<feature type="compositionally biased region" description="Basic and acidic residues" evidence="3">
    <location>
        <begin position="13"/>
        <end position="38"/>
    </location>
</feature>
<feature type="compositionally biased region" description="Polar residues" evidence="3">
    <location>
        <begin position="788"/>
        <end position="818"/>
    </location>
</feature>
<comment type="caution">
    <text evidence="5">The sequence shown here is derived from an EMBL/GenBank/DDBJ whole genome shotgun (WGS) entry which is preliminary data.</text>
</comment>
<evidence type="ECO:0000256" key="3">
    <source>
        <dbReference type="SAM" id="MobiDB-lite"/>
    </source>
</evidence>
<dbReference type="InterPro" id="IPR013725">
    <property type="entry name" value="DNA_replication_fac_RFC1_C"/>
</dbReference>
<evidence type="ECO:0000256" key="2">
    <source>
        <dbReference type="ARBA" id="ARBA00022705"/>
    </source>
</evidence>
<dbReference type="Pfam" id="PF00004">
    <property type="entry name" value="AAA"/>
    <property type="match status" value="1"/>
</dbReference>
<feature type="compositionally biased region" description="Low complexity" evidence="3">
    <location>
        <begin position="473"/>
        <end position="494"/>
    </location>
</feature>
<accession>A0ABQ8YF57</accession>
<feature type="region of interest" description="Disordered" evidence="3">
    <location>
        <begin position="459"/>
        <end position="496"/>
    </location>
</feature>
<feature type="region of interest" description="Disordered" evidence="3">
    <location>
        <begin position="332"/>
        <end position="352"/>
    </location>
</feature>
<evidence type="ECO:0000313" key="6">
    <source>
        <dbReference type="Proteomes" id="UP001150062"/>
    </source>
</evidence>
<dbReference type="CDD" id="cd00009">
    <property type="entry name" value="AAA"/>
    <property type="match status" value="1"/>
</dbReference>
<dbReference type="Proteomes" id="UP001150062">
    <property type="component" value="Unassembled WGS sequence"/>
</dbReference>
<feature type="region of interest" description="Disordered" evidence="3">
    <location>
        <begin position="786"/>
        <end position="818"/>
    </location>
</feature>
<dbReference type="SUPFAM" id="SSF52540">
    <property type="entry name" value="P-loop containing nucleoside triphosphate hydrolases"/>
    <property type="match status" value="1"/>
</dbReference>
<dbReference type="InterPro" id="IPR008921">
    <property type="entry name" value="DNA_pol3_clamp-load_cplx_C"/>
</dbReference>
<evidence type="ECO:0000259" key="4">
    <source>
        <dbReference type="SMART" id="SM00382"/>
    </source>
</evidence>
<feature type="compositionally biased region" description="Basic and acidic residues" evidence="3">
    <location>
        <begin position="171"/>
        <end position="183"/>
    </location>
</feature>
<sequence length="818" mass="94515">MDIRNFFKPVNKKKPDQKLKLTTKTNERPQKQKPDDKKKIPKLTSPAKINKQKPKELQKKEENKKKHDSIKKPKKKSRKLTKKTNKKTKTKKQKTNKKKSTTKKKKNQGKTKTKKSTKREKQKKKRTRSNKSTKSQNKIKKKNTKPKTKPLAKTKPKPKPKPLAKPTVTFKKVDRQKNNENKNKITFNSVTKELYHKQKSKEEELKTNQLWTEKYRPKTFQDLVGNRETINSLRYWLMNFEQSLQNSTKTTNTTRNKRGYQKNNFKKAVLLSGQPGIGKTSAALIVARELGHQSIELNSSDTRSKNELKRVVSELTKSECITRYFKRFSTNLESNQQRQNNPNQNSKGTNTNKKKIVLIMDEVDGISKGDNGGLAELKSMIKTTKIPIICICNDRQSRNIRSLAPLCLDLKFHKPQPYQLVSRLRYIALQEKLTWVSSNYLQNLLTICDCDLRRSINSLQSTPPPKPQTRPTNGGNNNSNSIYNPNSNSNTNGNCTAKSQSILSKKSNQFDIKTNLSPFELIKKFYVPIVDKNIDLEKKFLYFFSDYQLTPLMCYENYLNSTPCAPKQSRFGMIKTIHSTKSPLEHYLSACNDFQDGDIILKEMRSNQNYQLLNAYAVSSTIKPGNTLSGGFRSRLNFPKDLGNTSKTNKRLKALNEFTLKFRAKSTMGKRSLRLDSMQLIKKIVLTKLMSGDKSKVSEAVELIRNYDMKKEDFDIFLEICDLPNFKTNSQNKSKLHFSNVKRGIKTQFTKQLNISSEDWKKLNNRKRKRNNEKKTKVSIKINKKNSLNTENSCETQNTQDPNSTQDLPNSLNKSFIF</sequence>
<dbReference type="PANTHER" id="PTHR23389:SF6">
    <property type="entry name" value="REPLICATION FACTOR C SUBUNIT 1"/>
    <property type="match status" value="1"/>
</dbReference>
<reference evidence="5" key="1">
    <citation type="submission" date="2022-08" db="EMBL/GenBank/DDBJ databases">
        <title>Novel sulfate-reducing endosymbionts in the free-living metamonad Anaeramoeba.</title>
        <authorList>
            <person name="Jerlstrom-Hultqvist J."/>
            <person name="Cepicka I."/>
            <person name="Gallot-Lavallee L."/>
            <person name="Salas-Leiva D."/>
            <person name="Curtis B.A."/>
            <person name="Zahonova K."/>
            <person name="Pipaliya S."/>
            <person name="Dacks J."/>
            <person name="Roger A.J."/>
        </authorList>
    </citation>
    <scope>NUCLEOTIDE SEQUENCE</scope>
    <source>
        <strain evidence="5">Schooner1</strain>
    </source>
</reference>
<feature type="region of interest" description="Disordered" evidence="3">
    <location>
        <begin position="1"/>
        <end position="185"/>
    </location>
</feature>
<dbReference type="EMBL" id="JAOAOG010000172">
    <property type="protein sequence ID" value="KAJ6243226.1"/>
    <property type="molecule type" value="Genomic_DNA"/>
</dbReference>
<dbReference type="PANTHER" id="PTHR23389">
    <property type="entry name" value="CHROMOSOME TRANSMISSION FIDELITY FACTOR 18"/>
    <property type="match status" value="1"/>
</dbReference>
<name>A0ABQ8YF57_9EUKA</name>
<comment type="similarity">
    <text evidence="1">Belongs to the activator 1 large subunit family.</text>
</comment>
<dbReference type="Gene3D" id="1.20.272.10">
    <property type="match status" value="1"/>
</dbReference>